<dbReference type="AlphaFoldDB" id="A0A0J9Y3K1"/>
<evidence type="ECO:0000256" key="1">
    <source>
        <dbReference type="SAM" id="Phobius"/>
    </source>
</evidence>
<accession>A0A0J9Y3K1</accession>
<reference evidence="3" key="2">
    <citation type="submission" date="2012-12" db="EMBL/GenBank/DDBJ databases">
        <authorList>
            <person name="Gao Y.W."/>
            <person name="Fan S.T."/>
            <person name="Sun H.T."/>
            <person name="Wang Z."/>
            <person name="Gao X.L."/>
            <person name="Li Y.G."/>
            <person name="Wang T.C."/>
            <person name="Zhang K."/>
            <person name="Xu W.W."/>
            <person name="Yu Z.J."/>
            <person name="Xia X.Z."/>
        </authorList>
    </citation>
    <scope>NUCLEOTIDE SEQUENCE</scope>
    <source>
        <strain evidence="3">FR3</strain>
    </source>
</reference>
<name>A0A0J9Y3K1_BRUMA</name>
<reference evidence="3" key="1">
    <citation type="journal article" date="2007" name="Science">
        <title>Draft genome of the filarial nematode parasite Brugia malayi.</title>
        <authorList>
            <person name="Ghedin E."/>
            <person name="Wang S."/>
            <person name="Spiro D."/>
            <person name="Caler E."/>
            <person name="Zhao Q."/>
            <person name="Crabtree J."/>
            <person name="Allen J.E."/>
            <person name="Delcher A.L."/>
            <person name="Guiliano D.B."/>
            <person name="Miranda-Saavedra D."/>
            <person name="Angiuoli S.V."/>
            <person name="Creasy T."/>
            <person name="Amedeo P."/>
            <person name="Haas B."/>
            <person name="El-Sayed N.M."/>
            <person name="Wortman J.R."/>
            <person name="Feldblyum T."/>
            <person name="Tallon L."/>
            <person name="Schatz M."/>
            <person name="Shumway M."/>
            <person name="Koo H."/>
            <person name="Salzberg S.L."/>
            <person name="Schobel S."/>
            <person name="Pertea M."/>
            <person name="Pop M."/>
            <person name="White O."/>
            <person name="Barton G.J."/>
            <person name="Carlow C.K."/>
            <person name="Crawford M.J."/>
            <person name="Daub J."/>
            <person name="Dimmic M.W."/>
            <person name="Estes C.F."/>
            <person name="Foster J.M."/>
            <person name="Ganatra M."/>
            <person name="Gregory W.F."/>
            <person name="Johnson N.M."/>
            <person name="Jin J."/>
            <person name="Komuniecki R."/>
            <person name="Korf I."/>
            <person name="Kumar S."/>
            <person name="Laney S."/>
            <person name="Li B.W."/>
            <person name="Li W."/>
            <person name="Lindblom T.H."/>
            <person name="Lustigman S."/>
            <person name="Ma D."/>
            <person name="Maina C.V."/>
            <person name="Martin D.M."/>
            <person name="McCarter J.P."/>
            <person name="McReynolds L."/>
            <person name="Mitreva M."/>
            <person name="Nutman T.B."/>
            <person name="Parkinson J."/>
            <person name="Peregrin-Alvarez J.M."/>
            <person name="Poole C."/>
            <person name="Ren Q."/>
            <person name="Saunders L."/>
            <person name="Sluder A.E."/>
            <person name="Smith K."/>
            <person name="Stanke M."/>
            <person name="Unnasch T.R."/>
            <person name="Ware J."/>
            <person name="Wei A.D."/>
            <person name="Weil G."/>
            <person name="Williams D.J."/>
            <person name="Zhang Y."/>
            <person name="Williams S.A."/>
            <person name="Fraser-Liggett C."/>
            <person name="Slatko B."/>
            <person name="Blaxter M.L."/>
            <person name="Scott A.L."/>
        </authorList>
    </citation>
    <scope>NUCLEOTIDE SEQUENCE</scope>
    <source>
        <strain evidence="3">FR3</strain>
    </source>
</reference>
<feature type="chain" id="PRO_5007412439" evidence="2">
    <location>
        <begin position="25"/>
        <end position="287"/>
    </location>
</feature>
<evidence type="ECO:0000256" key="2">
    <source>
        <dbReference type="SAM" id="SignalP"/>
    </source>
</evidence>
<gene>
    <name evidence="3" type="ORF">Bm11085</name>
    <name evidence="3" type="ORF">BM_Bm11085</name>
</gene>
<protein>
    <submittedName>
        <fullName evidence="3">Bm11085</fullName>
    </submittedName>
</protein>
<dbReference type="EMBL" id="LN857020">
    <property type="protein sequence ID" value="CDQ01204.1"/>
    <property type="molecule type" value="Genomic_DNA"/>
</dbReference>
<keyword evidence="2" id="KW-0732">Signal</keyword>
<evidence type="ECO:0000313" key="3">
    <source>
        <dbReference type="EMBL" id="CDQ01204.1"/>
    </source>
</evidence>
<organism evidence="3">
    <name type="scientific">Brugia malayi</name>
    <name type="common">Filarial nematode worm</name>
    <dbReference type="NCBI Taxonomy" id="6279"/>
    <lineage>
        <taxon>Eukaryota</taxon>
        <taxon>Metazoa</taxon>
        <taxon>Ecdysozoa</taxon>
        <taxon>Nematoda</taxon>
        <taxon>Chromadorea</taxon>
        <taxon>Rhabditida</taxon>
        <taxon>Spirurina</taxon>
        <taxon>Spiruromorpha</taxon>
        <taxon>Filarioidea</taxon>
        <taxon>Onchocercidae</taxon>
        <taxon>Brugia</taxon>
    </lineage>
</organism>
<sequence length="287" mass="32661">MSDPCKLPLNLICFFHFLIRSVVAQPKFFFIALLSQRVWTLEEPTLVTDDKMPRRLHRQLWYLTFQRDLAKSILFLLTRLLPTTVFAAENTDRAICNDDLSASKPNCSAALDMQSMSYRRKRFLNESRMKINSVSLTKANSTNANHFTFDVHADQLVIFERNEINQTGLPEVPHVSCEAIRNGILLQTAVFILFGGLLLTAIFVQKIYYSKCITKSFVPTSEKCGHLRAACMSLTRLRAFTSDAAVETEDFLIEYSLDVKPSEIAFHASNHLSSAHLLIVAELFYIV</sequence>
<feature type="transmembrane region" description="Helical" evidence="1">
    <location>
        <begin position="184"/>
        <end position="204"/>
    </location>
</feature>
<keyword evidence="1" id="KW-0812">Transmembrane</keyword>
<proteinExistence type="predicted"/>
<feature type="signal peptide" evidence="2">
    <location>
        <begin position="1"/>
        <end position="24"/>
    </location>
</feature>
<keyword evidence="1" id="KW-1133">Transmembrane helix</keyword>
<keyword evidence="1" id="KW-0472">Membrane</keyword>